<evidence type="ECO:0000256" key="8">
    <source>
        <dbReference type="ARBA" id="ARBA00022777"/>
    </source>
</evidence>
<dbReference type="Pfam" id="PF00753">
    <property type="entry name" value="Lactamase_B"/>
    <property type="match status" value="1"/>
</dbReference>
<dbReference type="Pfam" id="PF00781">
    <property type="entry name" value="DAGK_cat"/>
    <property type="match status" value="1"/>
</dbReference>
<keyword evidence="11" id="KW-0472">Membrane</keyword>
<dbReference type="GO" id="GO:0016020">
    <property type="term" value="C:membrane"/>
    <property type="evidence" value="ECO:0007669"/>
    <property type="project" value="UniProtKB-SubCell"/>
</dbReference>
<evidence type="ECO:0000256" key="7">
    <source>
        <dbReference type="ARBA" id="ARBA00022771"/>
    </source>
</evidence>
<keyword evidence="5" id="KW-0677">Repeat</keyword>
<dbReference type="SMART" id="SM00046">
    <property type="entry name" value="DAGKc"/>
    <property type="match status" value="1"/>
</dbReference>
<dbReference type="GO" id="GO:0008270">
    <property type="term" value="F:zinc ion binding"/>
    <property type="evidence" value="ECO:0007669"/>
    <property type="project" value="UniProtKB-KW"/>
</dbReference>
<dbReference type="STRING" id="3075.A0A087SH04"/>
<evidence type="ECO:0000256" key="13">
    <source>
        <dbReference type="SAM" id="MobiDB-lite"/>
    </source>
</evidence>
<dbReference type="InterPro" id="IPR046349">
    <property type="entry name" value="C1-like_sf"/>
</dbReference>
<dbReference type="SMART" id="SM00109">
    <property type="entry name" value="C1"/>
    <property type="match status" value="1"/>
</dbReference>
<evidence type="ECO:0000256" key="3">
    <source>
        <dbReference type="ARBA" id="ARBA00022679"/>
    </source>
</evidence>
<evidence type="ECO:0000259" key="15">
    <source>
        <dbReference type="PROSITE" id="PS50146"/>
    </source>
</evidence>
<evidence type="ECO:0000313" key="16">
    <source>
        <dbReference type="EMBL" id="KFM25008.1"/>
    </source>
</evidence>
<keyword evidence="6 12" id="KW-0547">Nucleotide-binding</keyword>
<keyword evidence="7" id="KW-0863">Zinc-finger</keyword>
<dbReference type="InterPro" id="IPR037607">
    <property type="entry name" value="DGK"/>
</dbReference>
<feature type="domain" description="Phorbol-ester/DAG-type" evidence="14">
    <location>
        <begin position="401"/>
        <end position="457"/>
    </location>
</feature>
<keyword evidence="9" id="KW-0862">Zinc</keyword>
<organism evidence="16 17">
    <name type="scientific">Auxenochlorella protothecoides</name>
    <name type="common">Green microalga</name>
    <name type="synonym">Chlorella protothecoides</name>
    <dbReference type="NCBI Taxonomy" id="3075"/>
    <lineage>
        <taxon>Eukaryota</taxon>
        <taxon>Viridiplantae</taxon>
        <taxon>Chlorophyta</taxon>
        <taxon>core chlorophytes</taxon>
        <taxon>Trebouxiophyceae</taxon>
        <taxon>Chlorellales</taxon>
        <taxon>Chlorellaceae</taxon>
        <taxon>Auxenochlorella</taxon>
    </lineage>
</organism>
<dbReference type="SUPFAM" id="SSF56281">
    <property type="entry name" value="Metallo-hydrolase/oxidoreductase"/>
    <property type="match status" value="1"/>
</dbReference>
<dbReference type="EC" id="2.7.1.107" evidence="12"/>
<keyword evidence="8 12" id="KW-0418">Kinase</keyword>
<dbReference type="OrthoDB" id="17458at2759"/>
<evidence type="ECO:0000256" key="11">
    <source>
        <dbReference type="ARBA" id="ARBA00023136"/>
    </source>
</evidence>
<keyword evidence="10 12" id="KW-0067">ATP-binding</keyword>
<dbReference type="InterPro" id="IPR016064">
    <property type="entry name" value="NAD/diacylglycerol_kinase_sf"/>
</dbReference>
<evidence type="ECO:0000256" key="12">
    <source>
        <dbReference type="RuleBase" id="RU361128"/>
    </source>
</evidence>
<dbReference type="GeneID" id="23613278"/>
<keyword evidence="17" id="KW-1185">Reference proteome</keyword>
<evidence type="ECO:0000256" key="6">
    <source>
        <dbReference type="ARBA" id="ARBA00022741"/>
    </source>
</evidence>
<dbReference type="AlphaFoldDB" id="A0A087SH04"/>
<dbReference type="GO" id="GO:0004143">
    <property type="term" value="F:ATP-dependent diacylglycerol kinase activity"/>
    <property type="evidence" value="ECO:0007669"/>
    <property type="project" value="UniProtKB-EC"/>
</dbReference>
<reference evidence="16 17" key="1">
    <citation type="journal article" date="2014" name="BMC Genomics">
        <title>Oil accumulation mechanisms of the oleaginous microalga Chlorella protothecoides revealed through its genome, transcriptomes, and proteomes.</title>
        <authorList>
            <person name="Gao C."/>
            <person name="Wang Y."/>
            <person name="Shen Y."/>
            <person name="Yan D."/>
            <person name="He X."/>
            <person name="Dai J."/>
            <person name="Wu Q."/>
        </authorList>
    </citation>
    <scope>NUCLEOTIDE SEQUENCE [LARGE SCALE GENOMIC DNA]</scope>
    <source>
        <strain evidence="16 17">0710</strain>
    </source>
</reference>
<name>A0A087SH04_AUXPR</name>
<protein>
    <recommendedName>
        <fullName evidence="12">Diacylglycerol kinase</fullName>
        <shortName evidence="12">DAG kinase</shortName>
        <ecNumber evidence="12">2.7.1.107</ecNumber>
    </recommendedName>
</protein>
<sequence length="990" mass="105256">MSAVTRQPATPEERQRALEATISCPTFSIHMPRQSPEETAQLMSSFPLPITGCRDVFHCGHHAESTFGGASYFIRRPDGNILVDSPRWSPTLAARLEALGGVDTIFLTHRDDVGDHARWAARFGAKRVLHRREMNARQGTDKVERPLDGTGPWSLGEGLTVYLTPGHTEGHAVLFYAPDAALLAGDHLFLSRRLGRLAISITHNWYSLPRQLESVAELVDLPVRHVLPGHGRPMHFASAGEYRAAALEVLRCDGQWDDGSRGFDPLRHRALLHTPSTLTFSMVLLALLTTLNSASPCNHPKLSFISSWLAPLAEACCRLLRLGGCGQVTEQVLGCQGFWGSIAFPIALACLGAVLLSMVLKACWELRHAMSSERGSSAAQQAGDALSALKAAAPSEYPPASHAWTQLEVDKGAAQVLYCTGCHKPIGSPTFYHSASACAACGAVAHDSCLRGLGDSCRPLCLAKATHWWQVPGAVLQTADKGCGLAPVTPEPTWQCGFCAAAVHVQCWCNVHGAAAPGVAGALRSWGADAQADETPSDSCASSLASTDTEDEEWASPVRRRTRELRRRQRRIAERDMHPLDACRPSGPASGAGLRVSAARLPAGCRPVLAFVNTKSGAQAGTAFRQRLLRSLHPLQVVQLPREDPVVALRPLLGLPGLRVLVIGGDGTVSWVLSAIDDATAAATGGEAVGDDEAPPAPPVGIIPLGTGNDLARVLGWGAGAAGWLDHSALGLLEAVEHAAPVHVDRWRLRGERREGEGGSGGKGNRPAKDGEGDDTLDKTMTNYLGIGTDAGVALGFHRMREGYPNLFGSQLGNKLLYTWLGAQHMLSIPGSDLSDLVQVEADGKPLELPAGIQGLMLLNINSFMGGLAAVFGIWHLGKLQIGLDSAIRLCQCSELSITLTKSMPMQVDGEASQQPAGTFTVSRQGQVPMLQRVHPALASVVKVGGSVVGMAVTDVLDDAREDEGISRKQHAALSSAMATALQDKLDPNN</sequence>
<dbReference type="EMBL" id="KL662111">
    <property type="protein sequence ID" value="KFM25008.1"/>
    <property type="molecule type" value="Genomic_DNA"/>
</dbReference>
<dbReference type="CDD" id="cd07727">
    <property type="entry name" value="YmaE-like_MBL-fold"/>
    <property type="match status" value="1"/>
</dbReference>
<dbReference type="GO" id="GO:0007200">
    <property type="term" value="P:phospholipase C-activating G protein-coupled receptor signaling pathway"/>
    <property type="evidence" value="ECO:0007669"/>
    <property type="project" value="InterPro"/>
</dbReference>
<dbReference type="PANTHER" id="PTHR11255:SF54">
    <property type="entry name" value="DIACYLGLYCEROL KINASE THETA"/>
    <property type="match status" value="1"/>
</dbReference>
<evidence type="ECO:0000259" key="14">
    <source>
        <dbReference type="PROSITE" id="PS50081"/>
    </source>
</evidence>
<comment type="catalytic activity">
    <reaction evidence="12">
        <text>a 1,2-diacyl-sn-glycerol + ATP = a 1,2-diacyl-sn-glycero-3-phosphate + ADP + H(+)</text>
        <dbReference type="Rhea" id="RHEA:10272"/>
        <dbReference type="ChEBI" id="CHEBI:15378"/>
        <dbReference type="ChEBI" id="CHEBI:17815"/>
        <dbReference type="ChEBI" id="CHEBI:30616"/>
        <dbReference type="ChEBI" id="CHEBI:58608"/>
        <dbReference type="ChEBI" id="CHEBI:456216"/>
        <dbReference type="EC" id="2.7.1.107"/>
    </reaction>
</comment>
<proteinExistence type="inferred from homology"/>
<accession>A0A087SH04</accession>
<dbReference type="Gene3D" id="3.40.50.10330">
    <property type="entry name" value="Probable inorganic polyphosphate/atp-NAD kinase, domain 1"/>
    <property type="match status" value="1"/>
</dbReference>
<evidence type="ECO:0000256" key="4">
    <source>
        <dbReference type="ARBA" id="ARBA00022723"/>
    </source>
</evidence>
<evidence type="ECO:0000313" key="17">
    <source>
        <dbReference type="Proteomes" id="UP000028924"/>
    </source>
</evidence>
<dbReference type="Gene3D" id="3.60.15.10">
    <property type="entry name" value="Ribonuclease Z/Hydroxyacylglutathione hydrolase-like"/>
    <property type="match status" value="1"/>
</dbReference>
<dbReference type="RefSeq" id="XP_011397896.1">
    <property type="nucleotide sequence ID" value="XM_011399594.1"/>
</dbReference>
<comment type="similarity">
    <text evidence="2 12">Belongs to the eukaryotic diacylglycerol kinase family.</text>
</comment>
<dbReference type="PROSITE" id="PS50081">
    <property type="entry name" value="ZF_DAG_PE_2"/>
    <property type="match status" value="1"/>
</dbReference>
<gene>
    <name evidence="16" type="ORF">F751_1887</name>
</gene>
<dbReference type="PANTHER" id="PTHR11255">
    <property type="entry name" value="DIACYLGLYCEROL KINASE"/>
    <property type="match status" value="1"/>
</dbReference>
<keyword evidence="4" id="KW-0479">Metal-binding</keyword>
<comment type="subcellular location">
    <subcellularLocation>
        <location evidence="1">Membrane</location>
    </subcellularLocation>
</comment>
<dbReference type="InterPro" id="IPR017438">
    <property type="entry name" value="ATP-NAD_kinase_N"/>
</dbReference>
<feature type="compositionally biased region" description="Polar residues" evidence="13">
    <location>
        <begin position="537"/>
        <end position="547"/>
    </location>
</feature>
<feature type="region of interest" description="Disordered" evidence="13">
    <location>
        <begin position="531"/>
        <end position="571"/>
    </location>
</feature>
<evidence type="ECO:0000256" key="10">
    <source>
        <dbReference type="ARBA" id="ARBA00022840"/>
    </source>
</evidence>
<dbReference type="Pfam" id="PF13370">
    <property type="entry name" value="Fer4_13"/>
    <property type="match status" value="1"/>
</dbReference>
<dbReference type="eggNOG" id="KOG1169">
    <property type="taxonomic scope" value="Eukaryota"/>
</dbReference>
<evidence type="ECO:0000256" key="1">
    <source>
        <dbReference type="ARBA" id="ARBA00004370"/>
    </source>
</evidence>
<feature type="compositionally biased region" description="Basic residues" evidence="13">
    <location>
        <begin position="558"/>
        <end position="570"/>
    </location>
</feature>
<dbReference type="GO" id="GO:0005524">
    <property type="term" value="F:ATP binding"/>
    <property type="evidence" value="ECO:0007669"/>
    <property type="project" value="UniProtKB-KW"/>
</dbReference>
<dbReference type="InterPro" id="IPR036866">
    <property type="entry name" value="RibonucZ/Hydroxyglut_hydro"/>
</dbReference>
<dbReference type="Proteomes" id="UP000028924">
    <property type="component" value="Unassembled WGS sequence"/>
</dbReference>
<evidence type="ECO:0000256" key="5">
    <source>
        <dbReference type="ARBA" id="ARBA00022737"/>
    </source>
</evidence>
<evidence type="ECO:0000256" key="2">
    <source>
        <dbReference type="ARBA" id="ARBA00009280"/>
    </source>
</evidence>
<evidence type="ECO:0000256" key="9">
    <source>
        <dbReference type="ARBA" id="ARBA00022833"/>
    </source>
</evidence>
<dbReference type="InterPro" id="IPR001279">
    <property type="entry name" value="Metallo-B-lactamas"/>
</dbReference>
<dbReference type="Pfam" id="PF00609">
    <property type="entry name" value="DAGK_acc"/>
    <property type="match status" value="2"/>
</dbReference>
<feature type="domain" description="DAGKc" evidence="15">
    <location>
        <begin position="603"/>
        <end position="753"/>
    </location>
</feature>
<dbReference type="InterPro" id="IPR000756">
    <property type="entry name" value="Diacylglycerol_kin_accessory"/>
</dbReference>
<keyword evidence="3 12" id="KW-0808">Transferase</keyword>
<dbReference type="KEGG" id="apro:F751_1887"/>
<dbReference type="PROSITE" id="PS50146">
    <property type="entry name" value="DAGK"/>
    <property type="match status" value="1"/>
</dbReference>
<feature type="region of interest" description="Disordered" evidence="13">
    <location>
        <begin position="750"/>
        <end position="777"/>
    </location>
</feature>
<dbReference type="SUPFAM" id="SSF111331">
    <property type="entry name" value="NAD kinase/diacylglycerol kinase-like"/>
    <property type="match status" value="1"/>
</dbReference>
<dbReference type="InterPro" id="IPR002219">
    <property type="entry name" value="PKC_DAG/PE"/>
</dbReference>
<dbReference type="InterPro" id="IPR001206">
    <property type="entry name" value="Diacylglycerol_kinase_cat_dom"/>
</dbReference>
<dbReference type="SMART" id="SM00849">
    <property type="entry name" value="Lactamase_B"/>
    <property type="match status" value="1"/>
</dbReference>
<dbReference type="SUPFAM" id="SSF57889">
    <property type="entry name" value="Cysteine-rich domain"/>
    <property type="match status" value="1"/>
</dbReference>
<dbReference type="SMART" id="SM00045">
    <property type="entry name" value="DAGKa"/>
    <property type="match status" value="1"/>
</dbReference>